<protein>
    <submittedName>
        <fullName evidence="5">Glycogen synthase</fullName>
        <ecNumber evidence="5">2.4.1.11</ecNumber>
    </submittedName>
</protein>
<proteinExistence type="inferred from homology"/>
<sequence length="445" mass="49218">MKILFLTAGAAGMYCGSCMHDNSLAKAMRELGDDVLLQPVYTPIRTDEPGIASDEVFLGGIQVYLLQQFPLLRWVPRGLRSWLDRPGVIRAATRKAVGTDPARLGELTLSMLRGEHGRQASEVERLVRWLETEHRPDAIILSNLLIGGVIPSIAERLPQTKIIVVLQGDDIFLDQLPEQTRSQAIELCRQLAEKVDTFVTYSRFYRDKMSELLAIPTSKFEIHPLSIDLAPFAERDEATSAGLHGRSVVHEKQDGEFRIGYFARIAPEKGLHLLAEAFERVARDPDNVHITLHAAGWLGDHHRPYLDELTGKIAAAGLTHRFRYHGSPSLEDKVSLMRSFDLLSVPAPYEDPKGLFLLEAMAAGVPVLQPAHGAFVELIEATGGGECFAPHDVGELAERIVALSRTADRLAQFQNSAREQLIHYHSIESAAARMHATCSPSPSPQ</sequence>
<accession>A0A5C5YGM9</accession>
<dbReference type="Proteomes" id="UP000318053">
    <property type="component" value="Unassembled WGS sequence"/>
</dbReference>
<dbReference type="EC" id="2.4.1.11" evidence="5"/>
<evidence type="ECO:0000313" key="6">
    <source>
        <dbReference type="Proteomes" id="UP000318053"/>
    </source>
</evidence>
<dbReference type="Gene3D" id="3.40.50.2000">
    <property type="entry name" value="Glycogen Phosphorylase B"/>
    <property type="match status" value="2"/>
</dbReference>
<gene>
    <name evidence="5" type="ORF">CA85_10560</name>
</gene>
<comment type="caution">
    <text evidence="5">The sequence shown here is derived from an EMBL/GenBank/DDBJ whole genome shotgun (WGS) entry which is preliminary data.</text>
</comment>
<dbReference type="SUPFAM" id="SSF53756">
    <property type="entry name" value="UDP-Glycosyltransferase/glycogen phosphorylase"/>
    <property type="match status" value="1"/>
</dbReference>
<dbReference type="PANTHER" id="PTHR12526:SF640">
    <property type="entry name" value="COLANIC ACID BIOSYNTHESIS GLYCOSYLTRANSFERASE WCAL-RELATED"/>
    <property type="match status" value="1"/>
</dbReference>
<dbReference type="OrthoDB" id="9802525at2"/>
<dbReference type="RefSeq" id="WP_146390200.1">
    <property type="nucleotide sequence ID" value="NZ_SJPK01000002.1"/>
</dbReference>
<dbReference type="GO" id="GO:0004373">
    <property type="term" value="F:alpha-1,4-glucan glucosyltransferase (UDP-glucose donor) activity"/>
    <property type="evidence" value="ECO:0007669"/>
    <property type="project" value="UniProtKB-EC"/>
</dbReference>
<feature type="domain" description="Glycosyl transferase family 1" evidence="4">
    <location>
        <begin position="250"/>
        <end position="419"/>
    </location>
</feature>
<keyword evidence="3 5" id="KW-0808">Transferase</keyword>
<dbReference type="Pfam" id="PF00534">
    <property type="entry name" value="Glycos_transf_1"/>
    <property type="match status" value="1"/>
</dbReference>
<comment type="similarity">
    <text evidence="1">Belongs to the glycosyltransferase group 1 family. Glycosyltransferase 4 subfamily.</text>
</comment>
<organism evidence="5 6">
    <name type="scientific">Allorhodopirellula solitaria</name>
    <dbReference type="NCBI Taxonomy" id="2527987"/>
    <lineage>
        <taxon>Bacteria</taxon>
        <taxon>Pseudomonadati</taxon>
        <taxon>Planctomycetota</taxon>
        <taxon>Planctomycetia</taxon>
        <taxon>Pirellulales</taxon>
        <taxon>Pirellulaceae</taxon>
        <taxon>Allorhodopirellula</taxon>
    </lineage>
</organism>
<name>A0A5C5YGM9_9BACT</name>
<dbReference type="InterPro" id="IPR001296">
    <property type="entry name" value="Glyco_trans_1"/>
</dbReference>
<dbReference type="EMBL" id="SJPK01000002">
    <property type="protein sequence ID" value="TWT74169.1"/>
    <property type="molecule type" value="Genomic_DNA"/>
</dbReference>
<keyword evidence="2 5" id="KW-0328">Glycosyltransferase</keyword>
<evidence type="ECO:0000256" key="1">
    <source>
        <dbReference type="ARBA" id="ARBA00009481"/>
    </source>
</evidence>
<evidence type="ECO:0000313" key="5">
    <source>
        <dbReference type="EMBL" id="TWT74169.1"/>
    </source>
</evidence>
<dbReference type="AlphaFoldDB" id="A0A5C5YGM9"/>
<evidence type="ECO:0000256" key="3">
    <source>
        <dbReference type="ARBA" id="ARBA00022679"/>
    </source>
</evidence>
<evidence type="ECO:0000256" key="2">
    <source>
        <dbReference type="ARBA" id="ARBA00022676"/>
    </source>
</evidence>
<dbReference type="CDD" id="cd03801">
    <property type="entry name" value="GT4_PimA-like"/>
    <property type="match status" value="1"/>
</dbReference>
<evidence type="ECO:0000259" key="4">
    <source>
        <dbReference type="Pfam" id="PF00534"/>
    </source>
</evidence>
<dbReference type="PANTHER" id="PTHR12526">
    <property type="entry name" value="GLYCOSYLTRANSFERASE"/>
    <property type="match status" value="1"/>
</dbReference>
<reference evidence="5 6" key="1">
    <citation type="submission" date="2019-02" db="EMBL/GenBank/DDBJ databases">
        <title>Deep-cultivation of Planctomycetes and their phenomic and genomic characterization uncovers novel biology.</title>
        <authorList>
            <person name="Wiegand S."/>
            <person name="Jogler M."/>
            <person name="Boedeker C."/>
            <person name="Pinto D."/>
            <person name="Vollmers J."/>
            <person name="Rivas-Marin E."/>
            <person name="Kohn T."/>
            <person name="Peeters S.H."/>
            <person name="Heuer A."/>
            <person name="Rast P."/>
            <person name="Oberbeckmann S."/>
            <person name="Bunk B."/>
            <person name="Jeske O."/>
            <person name="Meyerdierks A."/>
            <person name="Storesund J.E."/>
            <person name="Kallscheuer N."/>
            <person name="Luecker S."/>
            <person name="Lage O.M."/>
            <person name="Pohl T."/>
            <person name="Merkel B.J."/>
            <person name="Hornburger P."/>
            <person name="Mueller R.-W."/>
            <person name="Bruemmer F."/>
            <person name="Labrenz M."/>
            <person name="Spormann A.M."/>
            <person name="Op Den Camp H."/>
            <person name="Overmann J."/>
            <person name="Amann R."/>
            <person name="Jetten M.S.M."/>
            <person name="Mascher T."/>
            <person name="Medema M.H."/>
            <person name="Devos D.P."/>
            <person name="Kaster A.-K."/>
            <person name="Ovreas L."/>
            <person name="Rohde M."/>
            <person name="Galperin M.Y."/>
            <person name="Jogler C."/>
        </authorList>
    </citation>
    <scope>NUCLEOTIDE SEQUENCE [LARGE SCALE GENOMIC DNA]</scope>
    <source>
        <strain evidence="5 6">CA85</strain>
    </source>
</reference>
<keyword evidence="6" id="KW-1185">Reference proteome</keyword>